<organism evidence="1 2">
    <name type="scientific">Boeremia exigua</name>
    <dbReference type="NCBI Taxonomy" id="749465"/>
    <lineage>
        <taxon>Eukaryota</taxon>
        <taxon>Fungi</taxon>
        <taxon>Dikarya</taxon>
        <taxon>Ascomycota</taxon>
        <taxon>Pezizomycotina</taxon>
        <taxon>Dothideomycetes</taxon>
        <taxon>Pleosporomycetidae</taxon>
        <taxon>Pleosporales</taxon>
        <taxon>Pleosporineae</taxon>
        <taxon>Didymellaceae</taxon>
        <taxon>Boeremia</taxon>
    </lineage>
</organism>
<name>A0ACC2II58_9PLEO</name>
<protein>
    <submittedName>
        <fullName evidence="1">Uncharacterized protein</fullName>
    </submittedName>
</protein>
<dbReference type="Proteomes" id="UP001153331">
    <property type="component" value="Unassembled WGS sequence"/>
</dbReference>
<comment type="caution">
    <text evidence="1">The sequence shown here is derived from an EMBL/GenBank/DDBJ whole genome shotgun (WGS) entry which is preliminary data.</text>
</comment>
<evidence type="ECO:0000313" key="2">
    <source>
        <dbReference type="Proteomes" id="UP001153331"/>
    </source>
</evidence>
<proteinExistence type="predicted"/>
<reference evidence="1" key="1">
    <citation type="submission" date="2022-11" db="EMBL/GenBank/DDBJ databases">
        <title>Genome Sequence of Boeremia exigua.</title>
        <authorList>
            <person name="Buettner E."/>
        </authorList>
    </citation>
    <scope>NUCLEOTIDE SEQUENCE</scope>
    <source>
        <strain evidence="1">CU02</strain>
    </source>
</reference>
<evidence type="ECO:0000313" key="1">
    <source>
        <dbReference type="EMBL" id="KAJ8114890.1"/>
    </source>
</evidence>
<accession>A0ACC2II58</accession>
<gene>
    <name evidence="1" type="ORF">OPT61_g3343</name>
</gene>
<dbReference type="EMBL" id="JAPHNI010000169">
    <property type="protein sequence ID" value="KAJ8114890.1"/>
    <property type="molecule type" value="Genomic_DNA"/>
</dbReference>
<keyword evidence="2" id="KW-1185">Reference proteome</keyword>
<sequence>MTSTAMNRAPLATLYIAMEVVTTACSSLVVVSSCPPVATSFPGIVFSVPSSTPMLSVTMPPTTNPEYILSQFPSPPLSPIIPSQPPLETLPELFYAAERPQRDAQLKNRIFNYYFLVVPLLVAAIAALLWYANRQRRRNQEQMMLRGQHAIPRDVERCAVYRRYHSRFFEGLDESGEAPPPYKLKDDAPPILEASIDASCLSTQVAIPERALLRGETDQIPNYTKTPDEQDSNTTLNPPVWTTMLQEELGSEVSAPIVANSHQS</sequence>